<dbReference type="Proteomes" id="UP001625389">
    <property type="component" value="Unassembled WGS sequence"/>
</dbReference>
<dbReference type="CDD" id="cd00093">
    <property type="entry name" value="HTH_XRE"/>
    <property type="match status" value="1"/>
</dbReference>
<organism evidence="2 3">
    <name type="scientific">Loigolactobacillus zhaoyuanensis</name>
    <dbReference type="NCBI Taxonomy" id="2486017"/>
    <lineage>
        <taxon>Bacteria</taxon>
        <taxon>Bacillati</taxon>
        <taxon>Bacillota</taxon>
        <taxon>Bacilli</taxon>
        <taxon>Lactobacillales</taxon>
        <taxon>Lactobacillaceae</taxon>
        <taxon>Loigolactobacillus</taxon>
    </lineage>
</organism>
<dbReference type="SUPFAM" id="SSF47413">
    <property type="entry name" value="lambda repressor-like DNA-binding domains"/>
    <property type="match status" value="1"/>
</dbReference>
<sequence length="158" mass="17344">MPLVDNEIDLTDYHAVLEQRKLISNTINHYPADSIEYAEATMADSKMLDTTVPIRILALIGGGLDHQITEAELAHLIVASAKHEDISEVLSISPEIKMAIKFQQARRIAHMTQADVAAKTNISQSQIAKAELGQTALTLTHWVDLFKAVNGQATLKFA</sequence>
<evidence type="ECO:0000259" key="1">
    <source>
        <dbReference type="PROSITE" id="PS50943"/>
    </source>
</evidence>
<dbReference type="Pfam" id="PF01381">
    <property type="entry name" value="HTH_3"/>
    <property type="match status" value="1"/>
</dbReference>
<protein>
    <submittedName>
        <fullName evidence="2">Helix-turn-helix domain-containing protein</fullName>
    </submittedName>
</protein>
<comment type="caution">
    <text evidence="2">The sequence shown here is derived from an EMBL/GenBank/DDBJ whole genome shotgun (WGS) entry which is preliminary data.</text>
</comment>
<dbReference type="RefSeq" id="WP_125549345.1">
    <property type="nucleotide sequence ID" value="NZ_JBGQPK010000017.1"/>
</dbReference>
<reference evidence="2 3" key="1">
    <citation type="submission" date="2024-08" db="EMBL/GenBank/DDBJ databases">
        <authorList>
            <person name="Arias E."/>
        </authorList>
    </citation>
    <scope>NUCLEOTIDE SEQUENCE [LARGE SCALE GENOMIC DNA]</scope>
    <source>
        <strain evidence="2 3">FAM 25317</strain>
    </source>
</reference>
<dbReference type="InterPro" id="IPR010982">
    <property type="entry name" value="Lambda_DNA-bd_dom_sf"/>
</dbReference>
<proteinExistence type="predicted"/>
<gene>
    <name evidence="2" type="ORF">ACEN34_05805</name>
</gene>
<dbReference type="SMART" id="SM00530">
    <property type="entry name" value="HTH_XRE"/>
    <property type="match status" value="1"/>
</dbReference>
<feature type="domain" description="HTH cro/C1-type" evidence="1">
    <location>
        <begin position="102"/>
        <end position="155"/>
    </location>
</feature>
<dbReference type="InterPro" id="IPR001387">
    <property type="entry name" value="Cro/C1-type_HTH"/>
</dbReference>
<accession>A0ABW8UCU4</accession>
<name>A0ABW8UCU4_9LACO</name>
<evidence type="ECO:0000313" key="2">
    <source>
        <dbReference type="EMBL" id="MFL2029130.1"/>
    </source>
</evidence>
<dbReference type="Gene3D" id="1.10.260.40">
    <property type="entry name" value="lambda repressor-like DNA-binding domains"/>
    <property type="match status" value="1"/>
</dbReference>
<dbReference type="PROSITE" id="PS50943">
    <property type="entry name" value="HTH_CROC1"/>
    <property type="match status" value="1"/>
</dbReference>
<keyword evidence="3" id="KW-1185">Reference proteome</keyword>
<dbReference type="EMBL" id="JBGQPK010000017">
    <property type="protein sequence ID" value="MFL2029130.1"/>
    <property type="molecule type" value="Genomic_DNA"/>
</dbReference>
<evidence type="ECO:0000313" key="3">
    <source>
        <dbReference type="Proteomes" id="UP001625389"/>
    </source>
</evidence>